<evidence type="ECO:0000256" key="4">
    <source>
        <dbReference type="ARBA" id="ARBA00023136"/>
    </source>
</evidence>
<feature type="transmembrane region" description="Helical" evidence="5">
    <location>
        <begin position="304"/>
        <end position="322"/>
    </location>
</feature>
<keyword evidence="3 5" id="KW-1133">Transmembrane helix</keyword>
<organism evidence="7 8">
    <name type="scientific">Symbiodinium natans</name>
    <dbReference type="NCBI Taxonomy" id="878477"/>
    <lineage>
        <taxon>Eukaryota</taxon>
        <taxon>Sar</taxon>
        <taxon>Alveolata</taxon>
        <taxon>Dinophyceae</taxon>
        <taxon>Suessiales</taxon>
        <taxon>Symbiodiniaceae</taxon>
        <taxon>Symbiodinium</taxon>
    </lineage>
</organism>
<dbReference type="AlphaFoldDB" id="A0A812SAA6"/>
<dbReference type="Proteomes" id="UP000604046">
    <property type="component" value="Unassembled WGS sequence"/>
</dbReference>
<evidence type="ECO:0000313" key="7">
    <source>
        <dbReference type="EMBL" id="CAE7474451.1"/>
    </source>
</evidence>
<evidence type="ECO:0000256" key="1">
    <source>
        <dbReference type="ARBA" id="ARBA00004141"/>
    </source>
</evidence>
<evidence type="ECO:0000256" key="5">
    <source>
        <dbReference type="SAM" id="Phobius"/>
    </source>
</evidence>
<feature type="domain" description="Polycystin cation channel PKD1/PKD2" evidence="6">
    <location>
        <begin position="391"/>
        <end position="456"/>
    </location>
</feature>
<proteinExistence type="predicted"/>
<dbReference type="InterPro" id="IPR051223">
    <property type="entry name" value="Polycystin"/>
</dbReference>
<feature type="transmembrane region" description="Helical" evidence="5">
    <location>
        <begin position="432"/>
        <end position="454"/>
    </location>
</feature>
<evidence type="ECO:0000313" key="8">
    <source>
        <dbReference type="Proteomes" id="UP000604046"/>
    </source>
</evidence>
<protein>
    <submittedName>
        <fullName evidence="7">PKD2 protein</fullName>
    </submittedName>
</protein>
<name>A0A812SAA6_9DINO</name>
<keyword evidence="2 5" id="KW-0812">Transmembrane</keyword>
<accession>A0A812SAA6</accession>
<evidence type="ECO:0000256" key="2">
    <source>
        <dbReference type="ARBA" id="ARBA00022692"/>
    </source>
</evidence>
<dbReference type="PANTHER" id="PTHR10877:SF183">
    <property type="entry name" value="AT14535P-RELATED"/>
    <property type="match status" value="1"/>
</dbReference>
<evidence type="ECO:0000259" key="6">
    <source>
        <dbReference type="Pfam" id="PF08016"/>
    </source>
</evidence>
<comment type="subcellular location">
    <subcellularLocation>
        <location evidence="1">Membrane</location>
        <topology evidence="1">Multi-pass membrane protein</topology>
    </subcellularLocation>
</comment>
<keyword evidence="8" id="KW-1185">Reference proteome</keyword>
<comment type="caution">
    <text evidence="7">The sequence shown here is derived from an EMBL/GenBank/DDBJ whole genome shotgun (WGS) entry which is preliminary data.</text>
</comment>
<reference evidence="7" key="1">
    <citation type="submission" date="2021-02" db="EMBL/GenBank/DDBJ databases">
        <authorList>
            <person name="Dougan E. K."/>
            <person name="Rhodes N."/>
            <person name="Thang M."/>
            <person name="Chan C."/>
        </authorList>
    </citation>
    <scope>NUCLEOTIDE SEQUENCE</scope>
</reference>
<sequence>MKVCCVPGLIAFNVVKEGLRKKEIEIKSHQLDREKLLEWMKLEYETSTALWSLPMTIGSFIAFSWVATTHIDLFHSWHVHNALLERFPTLAVIIKRKYVDIPTLNQWTRQHFLPTVFRQDPIYDPVPGRLADQNQMITGVRFAKSYYEPSPCPTNEVLSRIFNSRTGECYFAGELKTDYIVFPYQLEQSLLLEQFETLVRMPWLDEAVRMLEYQVFLYNANVNLFTLEITQFEFESNGLMKHRQHYESFSAEPYFSVTNLIPDVLFILLTLRVAYTNVKEMIPAIMAGLDGFMNYLTFWKVLEWISIFFSSFCFGLWITVYFKITVDLPEALATLPKGAFDQALQQKGSLTGTSLAYLNFDELQAIMSLEDIEERLNVIMTVGNSIRDDSELMRNLFALNFMVIIFRFFKSFQANPWLDVVVQTLVHCTPNVAHFFLVFSAIFTCYAFAGHFLLGNVLKGVEAQASRCPA</sequence>
<dbReference type="InterPro" id="IPR013122">
    <property type="entry name" value="PKD1_2_channel"/>
</dbReference>
<keyword evidence="4 5" id="KW-0472">Membrane</keyword>
<feature type="transmembrane region" description="Helical" evidence="5">
    <location>
        <begin position="395"/>
        <end position="412"/>
    </location>
</feature>
<dbReference type="GO" id="GO:0016020">
    <property type="term" value="C:membrane"/>
    <property type="evidence" value="ECO:0007669"/>
    <property type="project" value="UniProtKB-SubCell"/>
</dbReference>
<dbReference type="Pfam" id="PF08016">
    <property type="entry name" value="PKD_channel"/>
    <property type="match status" value="1"/>
</dbReference>
<evidence type="ECO:0000256" key="3">
    <source>
        <dbReference type="ARBA" id="ARBA00022989"/>
    </source>
</evidence>
<dbReference type="PANTHER" id="PTHR10877">
    <property type="entry name" value="POLYCYSTIN FAMILY MEMBER"/>
    <property type="match status" value="1"/>
</dbReference>
<gene>
    <name evidence="7" type="primary">PKD2</name>
    <name evidence="7" type="ORF">SNAT2548_LOCUS26656</name>
</gene>
<dbReference type="EMBL" id="CAJNDS010002436">
    <property type="protein sequence ID" value="CAE7474451.1"/>
    <property type="molecule type" value="Genomic_DNA"/>
</dbReference>
<dbReference type="OrthoDB" id="416326at2759"/>